<reference evidence="2 3" key="1">
    <citation type="submission" date="2008-10" db="EMBL/GenBank/DDBJ databases">
        <title>Draft genome sequence of Bacteroides dorei (DSM 17855).</title>
        <authorList>
            <person name="Sudarsanam P."/>
            <person name="Ley R."/>
            <person name="Guruge J."/>
            <person name="Turnbaugh P.J."/>
            <person name="Mahowald M."/>
            <person name="Liep D."/>
            <person name="Gordon J."/>
        </authorList>
    </citation>
    <scope>NUCLEOTIDE SEQUENCE [LARGE SCALE GENOMIC DNA]</scope>
    <source>
        <strain evidence="2 3">DSM 17855</strain>
    </source>
</reference>
<protein>
    <submittedName>
        <fullName evidence="2">Uncharacterized protein</fullName>
    </submittedName>
</protein>
<dbReference type="EMBL" id="ABWZ01000018">
    <property type="protein sequence ID" value="EEB26369.1"/>
    <property type="molecule type" value="Genomic_DNA"/>
</dbReference>
<feature type="compositionally biased region" description="Basic residues" evidence="1">
    <location>
        <begin position="7"/>
        <end position="33"/>
    </location>
</feature>
<evidence type="ECO:0000313" key="3">
    <source>
        <dbReference type="Proteomes" id="UP000004849"/>
    </source>
</evidence>
<dbReference type="HOGENOM" id="CLU_2749272_0_0_10"/>
<proteinExistence type="predicted"/>
<accession>B6VUZ5</accession>
<sequence>MNERKERRYVRQKGKSLRIRHQKKSRRAGKTKPCRTEGAGAPCLLMPSAFLQQDFHKTCIPAGYVEFHGL</sequence>
<reference evidence="2 3" key="2">
    <citation type="submission" date="2008-10" db="EMBL/GenBank/DDBJ databases">
        <authorList>
            <person name="Fulton L."/>
            <person name="Clifton S."/>
            <person name="Fulton B."/>
            <person name="Xu J."/>
            <person name="Minx P."/>
            <person name="Pepin K.H."/>
            <person name="Johnson M."/>
            <person name="Thiruvilangam P."/>
            <person name="Bhonagiri V."/>
            <person name="Nash W.E."/>
            <person name="Mardis E.R."/>
            <person name="Wilson R.K."/>
        </authorList>
    </citation>
    <scope>NUCLEOTIDE SEQUENCE [LARGE SCALE GENOMIC DNA]</scope>
    <source>
        <strain evidence="2 3">DSM 17855</strain>
    </source>
</reference>
<gene>
    <name evidence="2" type="ORF">BACDOR_01103</name>
</gene>
<evidence type="ECO:0000313" key="2">
    <source>
        <dbReference type="EMBL" id="EEB26369.1"/>
    </source>
</evidence>
<feature type="region of interest" description="Disordered" evidence="1">
    <location>
        <begin position="1"/>
        <end position="36"/>
    </location>
</feature>
<dbReference type="AlphaFoldDB" id="B6VUZ5"/>
<organism evidence="2 3">
    <name type="scientific">Phocaeicola dorei DSM 17855</name>
    <dbReference type="NCBI Taxonomy" id="483217"/>
    <lineage>
        <taxon>Bacteria</taxon>
        <taxon>Pseudomonadati</taxon>
        <taxon>Bacteroidota</taxon>
        <taxon>Bacteroidia</taxon>
        <taxon>Bacteroidales</taxon>
        <taxon>Bacteroidaceae</taxon>
        <taxon>Phocaeicola</taxon>
    </lineage>
</organism>
<evidence type="ECO:0000256" key="1">
    <source>
        <dbReference type="SAM" id="MobiDB-lite"/>
    </source>
</evidence>
<name>B6VUZ5_9BACT</name>
<dbReference type="Proteomes" id="UP000004849">
    <property type="component" value="Unassembled WGS sequence"/>
</dbReference>